<name>A0A7W6MS13_9HYPH</name>
<dbReference type="Pfam" id="PF11033">
    <property type="entry name" value="ComJ"/>
    <property type="match status" value="1"/>
</dbReference>
<dbReference type="EMBL" id="JACIEM010000007">
    <property type="protein sequence ID" value="MBB4005553.1"/>
    <property type="molecule type" value="Genomic_DNA"/>
</dbReference>
<dbReference type="RefSeq" id="WP_183211166.1">
    <property type="nucleotide sequence ID" value="NZ_JAAAMM010000007.1"/>
</dbReference>
<dbReference type="InterPro" id="IPR038691">
    <property type="entry name" value="ComJ_sf"/>
</dbReference>
<evidence type="ECO:0000313" key="2">
    <source>
        <dbReference type="Proteomes" id="UP000588647"/>
    </source>
</evidence>
<comment type="caution">
    <text evidence="1">The sequence shown here is derived from an EMBL/GenBank/DDBJ whole genome shotgun (WGS) entry which is preliminary data.</text>
</comment>
<organism evidence="1 2">
    <name type="scientific">Aurantimonas endophytica</name>
    <dbReference type="NCBI Taxonomy" id="1522175"/>
    <lineage>
        <taxon>Bacteria</taxon>
        <taxon>Pseudomonadati</taxon>
        <taxon>Pseudomonadota</taxon>
        <taxon>Alphaproteobacteria</taxon>
        <taxon>Hyphomicrobiales</taxon>
        <taxon>Aurantimonadaceae</taxon>
        <taxon>Aurantimonas</taxon>
    </lineage>
</organism>
<keyword evidence="2" id="KW-1185">Reference proteome</keyword>
<proteinExistence type="predicted"/>
<reference evidence="1 2" key="1">
    <citation type="submission" date="2020-08" db="EMBL/GenBank/DDBJ databases">
        <title>Genomic Encyclopedia of Type Strains, Phase IV (KMG-IV): sequencing the most valuable type-strain genomes for metagenomic binning, comparative biology and taxonomic classification.</title>
        <authorList>
            <person name="Goeker M."/>
        </authorList>
    </citation>
    <scope>NUCLEOTIDE SEQUENCE [LARGE SCALE GENOMIC DNA]</scope>
    <source>
        <strain evidence="1 2">DSM 103570</strain>
    </source>
</reference>
<protein>
    <recommendedName>
        <fullName evidence="3">Competence protein J (ComJ)</fullName>
    </recommendedName>
</protein>
<accession>A0A7W6MS13</accession>
<evidence type="ECO:0008006" key="3">
    <source>
        <dbReference type="Google" id="ProtNLM"/>
    </source>
</evidence>
<dbReference type="AlphaFoldDB" id="A0A7W6MS13"/>
<dbReference type="InterPro" id="IPR020354">
    <property type="entry name" value="Competence_nuclease_inhibitor"/>
</dbReference>
<sequence length="166" mass="17821">MLANFLMTVLYTQITVATPPGPIPALLWTDDHVAQGFAWSPGFVSFGIPDHDGDVRVSVLRDVAFGIDAGTLWAVQTPIKVVGPGIEVGTVGYEHAVAVPPGHYNLVFEARHPEAGEVEEVAYAVRLHFIETSSPTFAILKTGEDVTAERVLSETAEIIRDRLGSG</sequence>
<dbReference type="Proteomes" id="UP000588647">
    <property type="component" value="Unassembled WGS sequence"/>
</dbReference>
<evidence type="ECO:0000313" key="1">
    <source>
        <dbReference type="EMBL" id="MBB4005553.1"/>
    </source>
</evidence>
<dbReference type="Gene3D" id="2.60.34.30">
    <property type="entry name" value="Competence, DNA-entry nuclease inhibitor, ComJ"/>
    <property type="match status" value="1"/>
</dbReference>
<gene>
    <name evidence="1" type="ORF">GGR03_004655</name>
</gene>